<accession>Q5C800</accession>
<evidence type="ECO:0000313" key="1">
    <source>
        <dbReference type="EMBL" id="AAX24224.1"/>
    </source>
</evidence>
<proteinExistence type="evidence at transcript level"/>
<dbReference type="EMBL" id="AY808335">
    <property type="protein sequence ID" value="AAX24224.1"/>
    <property type="molecule type" value="mRNA"/>
</dbReference>
<sequence>MMALQIRPPPYSAVDYVRQAFPVGNLESTIKGSGNSNTF</sequence>
<reference evidence="1" key="2">
    <citation type="journal article" date="2006" name="PLoS Pathog.">
        <title>New perspectives on host-parasite interplay by comparative transcriptomic and proteomic analyses of Schistosoma japonicum.</title>
        <authorList>
            <person name="Liu F."/>
            <person name="Lu J."/>
            <person name="Hu W."/>
            <person name="Wang S.Y."/>
            <person name="Cui S.J."/>
            <person name="Chi M."/>
            <person name="Yan Q."/>
            <person name="Wang X.R."/>
            <person name="Song H.D."/>
            <person name="Xu X.N."/>
            <person name="Wang J.J."/>
            <person name="Zhang X.L."/>
            <person name="Zhang X."/>
            <person name="Wang Z.Q."/>
            <person name="Xue C.L."/>
            <person name="Brindley P.J."/>
            <person name="McManus D.P."/>
            <person name="Yang P.Y."/>
            <person name="Feng Z."/>
            <person name="Chen Z."/>
            <person name="Han Z.G."/>
        </authorList>
    </citation>
    <scope>NUCLEOTIDE SEQUENCE</scope>
</reference>
<reference evidence="1" key="1">
    <citation type="submission" date="2005-03" db="EMBL/GenBank/DDBJ databases">
        <authorList>
            <person name="Han Z."/>
        </authorList>
    </citation>
    <scope>NUCLEOTIDE SEQUENCE</scope>
</reference>
<name>Q5C800_SCHJA</name>
<organism evidence="1">
    <name type="scientific">Schistosoma japonicum</name>
    <name type="common">Blood fluke</name>
    <dbReference type="NCBI Taxonomy" id="6182"/>
    <lineage>
        <taxon>Eukaryota</taxon>
        <taxon>Metazoa</taxon>
        <taxon>Spiralia</taxon>
        <taxon>Lophotrochozoa</taxon>
        <taxon>Platyhelminthes</taxon>
        <taxon>Trematoda</taxon>
        <taxon>Digenea</taxon>
        <taxon>Strigeidida</taxon>
        <taxon>Schistosomatoidea</taxon>
        <taxon>Schistosomatidae</taxon>
        <taxon>Schistosoma</taxon>
    </lineage>
</organism>
<dbReference type="AlphaFoldDB" id="Q5C800"/>
<protein>
    <submittedName>
        <fullName evidence="1">Uncharacterized protein</fullName>
    </submittedName>
</protein>